<dbReference type="Gene3D" id="3.90.550.10">
    <property type="entry name" value="Spore Coat Polysaccharide Biosynthesis Protein SpsA, Chain A"/>
    <property type="match status" value="1"/>
</dbReference>
<proteinExistence type="predicted"/>
<gene>
    <name evidence="8" type="ORF">A2113_03820</name>
</gene>
<dbReference type="AlphaFoldDB" id="A0A1G1W2P1"/>
<dbReference type="SUPFAM" id="SSF53448">
    <property type="entry name" value="Nucleotide-diphospho-sugar transferases"/>
    <property type="match status" value="1"/>
</dbReference>
<dbReference type="CDD" id="cd02540">
    <property type="entry name" value="GT2_GlmU_N_bac"/>
    <property type="match status" value="1"/>
</dbReference>
<keyword evidence="3" id="KW-0012">Acyltransferase</keyword>
<evidence type="ECO:0000256" key="4">
    <source>
        <dbReference type="ARBA" id="ARBA00048247"/>
    </source>
</evidence>
<feature type="domain" description="Nucleotidyl transferase" evidence="7">
    <location>
        <begin position="6"/>
        <end position="241"/>
    </location>
</feature>
<dbReference type="PANTHER" id="PTHR43584:SF3">
    <property type="entry name" value="BIFUNCTIONAL PROTEIN GLMU"/>
    <property type="match status" value="1"/>
</dbReference>
<comment type="catalytic activity">
    <reaction evidence="5">
        <text>N-acetyl-alpha-D-glucosamine 1-phosphate + UTP + H(+) = UDP-N-acetyl-alpha-D-glucosamine + diphosphate</text>
        <dbReference type="Rhea" id="RHEA:13509"/>
        <dbReference type="ChEBI" id="CHEBI:15378"/>
        <dbReference type="ChEBI" id="CHEBI:33019"/>
        <dbReference type="ChEBI" id="CHEBI:46398"/>
        <dbReference type="ChEBI" id="CHEBI:57705"/>
        <dbReference type="ChEBI" id="CHEBI:57776"/>
        <dbReference type="EC" id="2.7.7.23"/>
    </reaction>
</comment>
<dbReference type="GO" id="GO:0003977">
    <property type="term" value="F:UDP-N-acetylglucosamine diphosphorylase activity"/>
    <property type="evidence" value="ECO:0007669"/>
    <property type="project" value="UniProtKB-EC"/>
</dbReference>
<dbReference type="EMBL" id="MHCN01000011">
    <property type="protein sequence ID" value="OGY21657.1"/>
    <property type="molecule type" value="Genomic_DNA"/>
</dbReference>
<evidence type="ECO:0000256" key="3">
    <source>
        <dbReference type="ARBA" id="ARBA00023315"/>
    </source>
</evidence>
<keyword evidence="2" id="KW-0548">Nucleotidyltransferase</keyword>
<comment type="catalytic activity">
    <reaction evidence="4">
        <text>alpha-D-glucosamine 1-phosphate + acetyl-CoA = N-acetyl-alpha-D-glucosamine 1-phosphate + CoA + H(+)</text>
        <dbReference type="Rhea" id="RHEA:13725"/>
        <dbReference type="ChEBI" id="CHEBI:15378"/>
        <dbReference type="ChEBI" id="CHEBI:57287"/>
        <dbReference type="ChEBI" id="CHEBI:57288"/>
        <dbReference type="ChEBI" id="CHEBI:57776"/>
        <dbReference type="ChEBI" id="CHEBI:58516"/>
        <dbReference type="EC" id="2.3.1.157"/>
    </reaction>
</comment>
<evidence type="ECO:0000256" key="2">
    <source>
        <dbReference type="ARBA" id="ARBA00022695"/>
    </source>
</evidence>
<dbReference type="InterPro" id="IPR029044">
    <property type="entry name" value="Nucleotide-diphossugar_trans"/>
</dbReference>
<evidence type="ECO:0000256" key="5">
    <source>
        <dbReference type="ARBA" id="ARBA00048493"/>
    </source>
</evidence>
<dbReference type="PANTHER" id="PTHR43584">
    <property type="entry name" value="NUCLEOTIDYL TRANSFERASE"/>
    <property type="match status" value="1"/>
</dbReference>
<accession>A0A1G1W2P1</accession>
<dbReference type="Pfam" id="PF00483">
    <property type="entry name" value="NTP_transferase"/>
    <property type="match status" value="1"/>
</dbReference>
<name>A0A1G1W2P1_9BACT</name>
<dbReference type="Proteomes" id="UP000176299">
    <property type="component" value="Unassembled WGS sequence"/>
</dbReference>
<dbReference type="STRING" id="1802591.A2113_03820"/>
<protein>
    <recommendedName>
        <fullName evidence="7">Nucleotidyl transferase domain-containing protein</fullName>
    </recommendedName>
</protein>
<reference evidence="8 9" key="1">
    <citation type="journal article" date="2016" name="Nat. Commun.">
        <title>Thousands of microbial genomes shed light on interconnected biogeochemical processes in an aquifer system.</title>
        <authorList>
            <person name="Anantharaman K."/>
            <person name="Brown C.T."/>
            <person name="Hug L.A."/>
            <person name="Sharon I."/>
            <person name="Castelle C.J."/>
            <person name="Probst A.J."/>
            <person name="Thomas B.C."/>
            <person name="Singh A."/>
            <person name="Wilkins M.J."/>
            <person name="Karaoz U."/>
            <person name="Brodie E.L."/>
            <person name="Williams K.H."/>
            <person name="Hubbard S.S."/>
            <person name="Banfield J.F."/>
        </authorList>
    </citation>
    <scope>NUCLEOTIDE SEQUENCE [LARGE SCALE GENOMIC DNA]</scope>
</reference>
<evidence type="ECO:0000313" key="8">
    <source>
        <dbReference type="EMBL" id="OGY21657.1"/>
    </source>
</evidence>
<keyword evidence="1" id="KW-0808">Transferase</keyword>
<evidence type="ECO:0000256" key="6">
    <source>
        <dbReference type="ARBA" id="ARBA00049628"/>
    </source>
</evidence>
<evidence type="ECO:0000259" key="7">
    <source>
        <dbReference type="Pfam" id="PF00483"/>
    </source>
</evidence>
<evidence type="ECO:0000313" key="9">
    <source>
        <dbReference type="Proteomes" id="UP000176299"/>
    </source>
</evidence>
<dbReference type="InterPro" id="IPR050065">
    <property type="entry name" value="GlmU-like"/>
</dbReference>
<organism evidence="8 9">
    <name type="scientific">Candidatus Woykebacteria bacterium GWA1_44_8</name>
    <dbReference type="NCBI Taxonomy" id="1802591"/>
    <lineage>
        <taxon>Bacteria</taxon>
        <taxon>Candidatus Woykeibacteriota</taxon>
    </lineage>
</organism>
<dbReference type="GO" id="GO:0019134">
    <property type="term" value="F:glucosamine-1-phosphate N-acetyltransferase activity"/>
    <property type="evidence" value="ECO:0007669"/>
    <property type="project" value="UniProtKB-EC"/>
</dbReference>
<dbReference type="InterPro" id="IPR005835">
    <property type="entry name" value="NTP_transferase_dom"/>
</dbReference>
<sequence length="253" mass="27429">MENFAAIVLAAGKGTRLAGGTPSPKPKVLYELAGRPMIAYTLSLLKKVGAEEIVVVVGYKAAEVKKVAGEGYKFATQSKQLGTGHAVSVGLSQVTSSAGNILVVNGDDSAFYNPETIQKVLNKHVGKGGVVTFVSLDVEDPTGLGRVIREEERVIGIIEEKIASSEQKKIKEVNDGVYVFRRSWLGENLPKIKKSPVGEYYLVDLVSLAVLQGEEVGVFKLLNTDEWRGVNTKEELIAADRLMRERLKNASQK</sequence>
<comment type="caution">
    <text evidence="8">The sequence shown here is derived from an EMBL/GenBank/DDBJ whole genome shotgun (WGS) entry which is preliminary data.</text>
</comment>
<evidence type="ECO:0000256" key="1">
    <source>
        <dbReference type="ARBA" id="ARBA00022679"/>
    </source>
</evidence>
<comment type="function">
    <text evidence="6">Catalyzes the last two sequential reactions in the de novo biosynthetic pathway for UDP-N-acetylglucosamine (UDP-GlcNAc). The C-terminal domain catalyzes the transfer of acetyl group from acetyl coenzyme A to glucosamine-1-phosphate (GlcN-1-P) to produce N-acetylglucosamine-1-phosphate (GlcNAc-1-P), which is converted into UDP-GlcNAc by the transfer of uridine 5-monophosphate (from uridine 5-triphosphate), a reaction catalyzed by the N-terminal domain.</text>
</comment>